<keyword evidence="3" id="KW-0378">Hydrolase</keyword>
<sequence>MVEVYWGCLVFGILFAFLSVILGDFLSDMFDGIFEFLSIDGPTFIQPMVIVGFITGFGGAGILLTDYTFFPQPLIIPLALLVATFLSVGVYFLYVKPMNRAESSTGFTYADLVGKVGEVSIPIPKEGYGEVVLSTIGGNTNQIAKSFDNVEIPVSEKVVVVEVKDDTLFVSKFNEL</sequence>
<reference evidence="3 4" key="1">
    <citation type="submission" date="2020-08" db="EMBL/GenBank/DDBJ databases">
        <title>Genomic Encyclopedia of Type Strains, Phase IV (KMG-IV): sequencing the most valuable type-strain genomes for metagenomic binning, comparative biology and taxonomic classification.</title>
        <authorList>
            <person name="Goeker M."/>
        </authorList>
    </citation>
    <scope>NUCLEOTIDE SEQUENCE [LARGE SCALE GENOMIC DNA]</scope>
    <source>
        <strain evidence="3 4">DSM 19612</strain>
    </source>
</reference>
<feature type="transmembrane region" description="Helical" evidence="1">
    <location>
        <begin position="6"/>
        <end position="27"/>
    </location>
</feature>
<dbReference type="Pfam" id="PF25842">
    <property type="entry name" value="NfeD_TM"/>
    <property type="match status" value="1"/>
</dbReference>
<feature type="domain" description="Membrane protein NfeD2 N-terminal transmembrane" evidence="2">
    <location>
        <begin position="2"/>
        <end position="103"/>
    </location>
</feature>
<keyword evidence="1" id="KW-1133">Transmembrane helix</keyword>
<comment type="caution">
    <text evidence="3">The sequence shown here is derived from an EMBL/GenBank/DDBJ whole genome shotgun (WGS) entry which is preliminary data.</text>
</comment>
<feature type="transmembrane region" description="Helical" evidence="1">
    <location>
        <begin position="75"/>
        <end position="94"/>
    </location>
</feature>
<dbReference type="Gene3D" id="2.40.50.140">
    <property type="entry name" value="Nucleic acid-binding proteins"/>
    <property type="match status" value="1"/>
</dbReference>
<proteinExistence type="predicted"/>
<evidence type="ECO:0000259" key="2">
    <source>
        <dbReference type="Pfam" id="PF25842"/>
    </source>
</evidence>
<gene>
    <name evidence="3" type="ORF">HNQ94_001230</name>
</gene>
<dbReference type="Proteomes" id="UP000581688">
    <property type="component" value="Unassembled WGS sequence"/>
</dbReference>
<dbReference type="GO" id="GO:0008233">
    <property type="term" value="F:peptidase activity"/>
    <property type="evidence" value="ECO:0007669"/>
    <property type="project" value="UniProtKB-KW"/>
</dbReference>
<feature type="transmembrane region" description="Helical" evidence="1">
    <location>
        <begin position="48"/>
        <end position="69"/>
    </location>
</feature>
<protein>
    <submittedName>
        <fullName evidence="3">Membrane protein implicated in regulation of membrane protease activity</fullName>
    </submittedName>
</protein>
<keyword evidence="4" id="KW-1185">Reference proteome</keyword>
<keyword evidence="3" id="KW-0645">Protease</keyword>
<name>A0A841PXK6_9BACI</name>
<dbReference type="InterPro" id="IPR058653">
    <property type="entry name" value="NfeD2_TM"/>
</dbReference>
<organism evidence="3 4">
    <name type="scientific">Salirhabdus euzebyi</name>
    <dbReference type="NCBI Taxonomy" id="394506"/>
    <lineage>
        <taxon>Bacteria</taxon>
        <taxon>Bacillati</taxon>
        <taxon>Bacillota</taxon>
        <taxon>Bacilli</taxon>
        <taxon>Bacillales</taxon>
        <taxon>Bacillaceae</taxon>
        <taxon>Salirhabdus</taxon>
    </lineage>
</organism>
<evidence type="ECO:0000256" key="1">
    <source>
        <dbReference type="SAM" id="Phobius"/>
    </source>
</evidence>
<evidence type="ECO:0000313" key="4">
    <source>
        <dbReference type="Proteomes" id="UP000581688"/>
    </source>
</evidence>
<accession>A0A841PXK6</accession>
<dbReference type="RefSeq" id="WP_174495334.1">
    <property type="nucleotide sequence ID" value="NZ_CADDWK010000003.1"/>
</dbReference>
<dbReference type="AlphaFoldDB" id="A0A841PXK6"/>
<keyword evidence="1" id="KW-0812">Transmembrane</keyword>
<keyword evidence="1" id="KW-0472">Membrane</keyword>
<dbReference type="InterPro" id="IPR012340">
    <property type="entry name" value="NA-bd_OB-fold"/>
</dbReference>
<dbReference type="EMBL" id="JACHGH010000003">
    <property type="protein sequence ID" value="MBB6452784.1"/>
    <property type="molecule type" value="Genomic_DNA"/>
</dbReference>
<dbReference type="GO" id="GO:0006508">
    <property type="term" value="P:proteolysis"/>
    <property type="evidence" value="ECO:0007669"/>
    <property type="project" value="UniProtKB-KW"/>
</dbReference>
<evidence type="ECO:0000313" key="3">
    <source>
        <dbReference type="EMBL" id="MBB6452784.1"/>
    </source>
</evidence>